<name>A0A6I5A7A6_9BACI</name>
<evidence type="ECO:0000313" key="2">
    <source>
        <dbReference type="Proteomes" id="UP000468638"/>
    </source>
</evidence>
<protein>
    <submittedName>
        <fullName evidence="1">Uncharacterized protein</fullName>
    </submittedName>
</protein>
<dbReference type="AlphaFoldDB" id="A0A6I5A7A6"/>
<proteinExistence type="predicted"/>
<evidence type="ECO:0000313" key="1">
    <source>
        <dbReference type="EMBL" id="MYL36049.1"/>
    </source>
</evidence>
<dbReference type="Proteomes" id="UP000468638">
    <property type="component" value="Unassembled WGS sequence"/>
</dbReference>
<accession>A0A6I5A7A6</accession>
<organism evidence="1 2">
    <name type="scientific">Pontibacillus yanchengensis</name>
    <dbReference type="NCBI Taxonomy" id="462910"/>
    <lineage>
        <taxon>Bacteria</taxon>
        <taxon>Bacillati</taxon>
        <taxon>Bacillota</taxon>
        <taxon>Bacilli</taxon>
        <taxon>Bacillales</taxon>
        <taxon>Bacillaceae</taxon>
        <taxon>Pontibacillus</taxon>
    </lineage>
</organism>
<dbReference type="EMBL" id="WMEQ01000026">
    <property type="protein sequence ID" value="MYL36049.1"/>
    <property type="molecule type" value="Genomic_DNA"/>
</dbReference>
<dbReference type="RefSeq" id="WP_160910348.1">
    <property type="nucleotide sequence ID" value="NZ_WMEQ01000026.1"/>
</dbReference>
<reference evidence="1 2" key="1">
    <citation type="submission" date="2019-11" db="EMBL/GenBank/DDBJ databases">
        <title>Genome sequences of 17 halophilic strains isolated from different environments.</title>
        <authorList>
            <person name="Furrow R.E."/>
        </authorList>
    </citation>
    <scope>NUCLEOTIDE SEQUENCE [LARGE SCALE GENOMIC DNA]</scope>
    <source>
        <strain evidence="1 2">22514_16_FS</strain>
    </source>
</reference>
<comment type="caution">
    <text evidence="1">The sequence shown here is derived from an EMBL/GenBank/DDBJ whole genome shotgun (WGS) entry which is preliminary data.</text>
</comment>
<gene>
    <name evidence="1" type="ORF">GLW05_20980</name>
</gene>
<sequence>MNEIGVTKTELRQLVKRLRKEVNYYREVGDKEKEKEAQIRMRLVYNLLSYSNNRRIDLEDV</sequence>